<accession>A0A935IMT4</accession>
<keyword evidence="2" id="KW-0472">Membrane</keyword>
<comment type="caution">
    <text evidence="4">The sequence shown here is derived from an EMBL/GenBank/DDBJ whole genome shotgun (WGS) entry which is preliminary data.</text>
</comment>
<protein>
    <submittedName>
        <fullName evidence="4">Trp biosynthesis-associated membrane protein</fullName>
    </submittedName>
</protein>
<evidence type="ECO:0000313" key="4">
    <source>
        <dbReference type="EMBL" id="MBK7274772.1"/>
    </source>
</evidence>
<feature type="compositionally biased region" description="Basic and acidic residues" evidence="1">
    <location>
        <begin position="163"/>
        <end position="187"/>
    </location>
</feature>
<dbReference type="Proteomes" id="UP000886632">
    <property type="component" value="Unassembled WGS sequence"/>
</dbReference>
<organism evidence="4 7">
    <name type="scientific">Candidatus Phosphoribacter hodrii</name>
    <dbReference type="NCBI Taxonomy" id="2953743"/>
    <lineage>
        <taxon>Bacteria</taxon>
        <taxon>Bacillati</taxon>
        <taxon>Actinomycetota</taxon>
        <taxon>Actinomycetes</taxon>
        <taxon>Micrococcales</taxon>
        <taxon>Dermatophilaceae</taxon>
        <taxon>Candidatus Phosphoribacter</taxon>
    </lineage>
</organism>
<keyword evidence="2" id="KW-1133">Transmembrane helix</keyword>
<keyword evidence="2" id="KW-0812">Transmembrane</keyword>
<dbReference type="Proteomes" id="UP000718281">
    <property type="component" value="Unassembled WGS sequence"/>
</dbReference>
<feature type="transmembrane region" description="Helical" evidence="2">
    <location>
        <begin position="126"/>
        <end position="148"/>
    </location>
</feature>
<dbReference type="EMBL" id="JADJIB010000011">
    <property type="protein sequence ID" value="MBK7274772.1"/>
    <property type="molecule type" value="Genomic_DNA"/>
</dbReference>
<dbReference type="Pfam" id="PF09534">
    <property type="entry name" value="Trp_oprn_chp"/>
    <property type="match status" value="1"/>
</dbReference>
<evidence type="ECO:0000313" key="3">
    <source>
        <dbReference type="EMBL" id="MBK6301884.1"/>
    </source>
</evidence>
<reference evidence="6 7" key="1">
    <citation type="submission" date="2020-10" db="EMBL/GenBank/DDBJ databases">
        <title>Connecting structure to function with the recovery of over 1000 high-quality activated sludge metagenome-assembled genomes encoding full-length rRNA genes using long-read sequencing.</title>
        <authorList>
            <person name="Singleton C.M."/>
            <person name="Petriglieri F."/>
            <person name="Kristensen J.M."/>
            <person name="Kirkegaard R.H."/>
            <person name="Michaelsen T.Y."/>
            <person name="Andersen M.H."/>
            <person name="Karst S.M."/>
            <person name="Dueholm M.S."/>
            <person name="Nielsen P.H."/>
            <person name="Albertsen M."/>
        </authorList>
    </citation>
    <scope>NUCLEOTIDE SEQUENCE [LARGE SCALE GENOMIC DNA]</scope>
    <source>
        <strain evidence="3">AalE_18-Q3-R2-46_BAT3C.188</strain>
        <strain evidence="4">Ega_18-Q3-R5-49_MAXAC.001</strain>
        <strain evidence="5">Ribe_18-Q3-R11-54_MAXAC.001</strain>
    </source>
</reference>
<dbReference type="EMBL" id="JADIXZ010000006">
    <property type="protein sequence ID" value="MBK6301884.1"/>
    <property type="molecule type" value="Genomic_DNA"/>
</dbReference>
<dbReference type="AlphaFoldDB" id="A0A935IMT4"/>
<name>A0A935IMT4_9MICO</name>
<evidence type="ECO:0000313" key="5">
    <source>
        <dbReference type="EMBL" id="MBL0004526.1"/>
    </source>
</evidence>
<sequence length="194" mass="19071">MTKRLVVLAVGGPLAVLLAALGQVWASGSSQDPVLGRAALSITGTQMVPAALGLALVVGAALVAMLTGGPRIRTAAGVLMALAALAVVGLIGASLGSAGAALGRRAAELAGRTGSPVPVTSALGPWAWIAATGAGLTAVASIVATFSARRWAGLSARFDRGGVDGATDRGARRSDWDDLTEGHDPTRADSGQGT</sequence>
<proteinExistence type="predicted"/>
<dbReference type="Proteomes" id="UP000726105">
    <property type="component" value="Unassembled WGS sequence"/>
</dbReference>
<dbReference type="InterPro" id="IPR019051">
    <property type="entry name" value="Trp_biosyn_TM_oprn/chp"/>
</dbReference>
<dbReference type="EMBL" id="JADKGK010000020">
    <property type="protein sequence ID" value="MBL0004526.1"/>
    <property type="molecule type" value="Genomic_DNA"/>
</dbReference>
<feature type="transmembrane region" description="Helical" evidence="2">
    <location>
        <begin position="50"/>
        <end position="68"/>
    </location>
</feature>
<feature type="region of interest" description="Disordered" evidence="1">
    <location>
        <begin position="163"/>
        <end position="194"/>
    </location>
</feature>
<evidence type="ECO:0000256" key="1">
    <source>
        <dbReference type="SAM" id="MobiDB-lite"/>
    </source>
</evidence>
<evidence type="ECO:0000256" key="2">
    <source>
        <dbReference type="SAM" id="Phobius"/>
    </source>
</evidence>
<evidence type="ECO:0000313" key="7">
    <source>
        <dbReference type="Proteomes" id="UP000726105"/>
    </source>
</evidence>
<gene>
    <name evidence="3" type="ORF">IPF40_12890</name>
    <name evidence="4" type="ORF">IPI13_17040</name>
    <name evidence="5" type="ORF">IPP00_11245</name>
</gene>
<feature type="transmembrane region" description="Helical" evidence="2">
    <location>
        <begin position="75"/>
        <end position="95"/>
    </location>
</feature>
<evidence type="ECO:0000313" key="6">
    <source>
        <dbReference type="Proteomes" id="UP000718281"/>
    </source>
</evidence>